<dbReference type="InterPro" id="IPR007110">
    <property type="entry name" value="Ig-like_dom"/>
</dbReference>
<dbReference type="Pfam" id="PF07679">
    <property type="entry name" value="I-set"/>
    <property type="match status" value="1"/>
</dbReference>
<dbReference type="EMBL" id="JBHFQA010000004">
    <property type="protein sequence ID" value="KAL2100274.1"/>
    <property type="molecule type" value="Genomic_DNA"/>
</dbReference>
<dbReference type="InterPro" id="IPR013783">
    <property type="entry name" value="Ig-like_fold"/>
</dbReference>
<dbReference type="InterPro" id="IPR003598">
    <property type="entry name" value="Ig_sub2"/>
</dbReference>
<evidence type="ECO:0000256" key="3">
    <source>
        <dbReference type="ARBA" id="ARBA00023319"/>
    </source>
</evidence>
<evidence type="ECO:0000256" key="4">
    <source>
        <dbReference type="SAM" id="MobiDB-lite"/>
    </source>
</evidence>
<dbReference type="FunFam" id="2.60.40.10:FF:000107">
    <property type="entry name" value="Myosin, light chain kinase a"/>
    <property type="match status" value="1"/>
</dbReference>
<keyword evidence="7" id="KW-1185">Reference proteome</keyword>
<evidence type="ECO:0000256" key="1">
    <source>
        <dbReference type="ARBA" id="ARBA00022729"/>
    </source>
</evidence>
<organism evidence="6 7">
    <name type="scientific">Coilia grayii</name>
    <name type="common">Gray's grenadier anchovy</name>
    <dbReference type="NCBI Taxonomy" id="363190"/>
    <lineage>
        <taxon>Eukaryota</taxon>
        <taxon>Metazoa</taxon>
        <taxon>Chordata</taxon>
        <taxon>Craniata</taxon>
        <taxon>Vertebrata</taxon>
        <taxon>Euteleostomi</taxon>
        <taxon>Actinopterygii</taxon>
        <taxon>Neopterygii</taxon>
        <taxon>Teleostei</taxon>
        <taxon>Clupei</taxon>
        <taxon>Clupeiformes</taxon>
        <taxon>Clupeoidei</taxon>
        <taxon>Engraulidae</taxon>
        <taxon>Coilinae</taxon>
        <taxon>Coilia</taxon>
    </lineage>
</organism>
<dbReference type="PROSITE" id="PS50835">
    <property type="entry name" value="IG_LIKE"/>
    <property type="match status" value="1"/>
</dbReference>
<gene>
    <name evidence="6" type="ORF">ACEWY4_004668</name>
</gene>
<accession>A0ABD1KM60</accession>
<dbReference type="SUPFAM" id="SSF48726">
    <property type="entry name" value="Immunoglobulin"/>
    <property type="match status" value="1"/>
</dbReference>
<evidence type="ECO:0000259" key="5">
    <source>
        <dbReference type="PROSITE" id="PS50835"/>
    </source>
</evidence>
<sequence>MSDKKGKRDKKSGTENGKKDQKKSDNMPPAEPKLKQMRSKTVDAGKKTALTCELEAGSPLPKIKWYKGDVEISGRNKPKNTKIKKKKQGRVSELQFKSPRESDTATYKCEAVNNLGKVSVMGNLTVIKGIKPEKDKPSPG</sequence>
<feature type="compositionally biased region" description="Basic and acidic residues" evidence="4">
    <location>
        <begin position="1"/>
        <end position="25"/>
    </location>
</feature>
<dbReference type="SMART" id="SM00409">
    <property type="entry name" value="IG"/>
    <property type="match status" value="1"/>
</dbReference>
<dbReference type="InterPro" id="IPR050958">
    <property type="entry name" value="Cell_Adh-Cytoskel_Orgn"/>
</dbReference>
<dbReference type="Proteomes" id="UP001591681">
    <property type="component" value="Unassembled WGS sequence"/>
</dbReference>
<feature type="region of interest" description="Disordered" evidence="4">
    <location>
        <begin position="1"/>
        <end position="44"/>
    </location>
</feature>
<reference evidence="6 7" key="1">
    <citation type="submission" date="2024-09" db="EMBL/GenBank/DDBJ databases">
        <title>A chromosome-level genome assembly of Gray's grenadier anchovy, Coilia grayii.</title>
        <authorList>
            <person name="Fu Z."/>
        </authorList>
    </citation>
    <scope>NUCLEOTIDE SEQUENCE [LARGE SCALE GENOMIC DNA]</scope>
    <source>
        <strain evidence="6">G4</strain>
        <tissue evidence="6">Muscle</tissue>
    </source>
</reference>
<comment type="caution">
    <text evidence="6">The sequence shown here is derived from an EMBL/GenBank/DDBJ whole genome shotgun (WGS) entry which is preliminary data.</text>
</comment>
<feature type="region of interest" description="Disordered" evidence="4">
    <location>
        <begin position="72"/>
        <end position="97"/>
    </location>
</feature>
<dbReference type="GO" id="GO:0055013">
    <property type="term" value="P:cardiac muscle cell development"/>
    <property type="evidence" value="ECO:0007669"/>
    <property type="project" value="UniProtKB-ARBA"/>
</dbReference>
<dbReference type="SMART" id="SM00408">
    <property type="entry name" value="IGc2"/>
    <property type="match status" value="1"/>
</dbReference>
<dbReference type="AlphaFoldDB" id="A0ABD1KM60"/>
<keyword evidence="2" id="KW-1015">Disulfide bond</keyword>
<dbReference type="Gene3D" id="2.60.40.10">
    <property type="entry name" value="Immunoglobulins"/>
    <property type="match status" value="1"/>
</dbReference>
<dbReference type="PANTHER" id="PTHR45080:SF8">
    <property type="entry name" value="IG-LIKE DOMAIN-CONTAINING PROTEIN"/>
    <property type="match status" value="1"/>
</dbReference>
<keyword evidence="3" id="KW-0393">Immunoglobulin domain</keyword>
<feature type="domain" description="Ig-like" evidence="5">
    <location>
        <begin position="32"/>
        <end position="125"/>
    </location>
</feature>
<dbReference type="InterPro" id="IPR013098">
    <property type="entry name" value="Ig_I-set"/>
</dbReference>
<dbReference type="InterPro" id="IPR003599">
    <property type="entry name" value="Ig_sub"/>
</dbReference>
<evidence type="ECO:0000256" key="2">
    <source>
        <dbReference type="ARBA" id="ARBA00023157"/>
    </source>
</evidence>
<dbReference type="GO" id="GO:0003007">
    <property type="term" value="P:heart morphogenesis"/>
    <property type="evidence" value="ECO:0007669"/>
    <property type="project" value="UniProtKB-ARBA"/>
</dbReference>
<dbReference type="PANTHER" id="PTHR45080">
    <property type="entry name" value="CONTACTIN 5"/>
    <property type="match status" value="1"/>
</dbReference>
<name>A0ABD1KM60_9TELE</name>
<evidence type="ECO:0000313" key="7">
    <source>
        <dbReference type="Proteomes" id="UP001591681"/>
    </source>
</evidence>
<evidence type="ECO:0000313" key="6">
    <source>
        <dbReference type="EMBL" id="KAL2100274.1"/>
    </source>
</evidence>
<keyword evidence="1" id="KW-0732">Signal</keyword>
<dbReference type="InterPro" id="IPR036179">
    <property type="entry name" value="Ig-like_dom_sf"/>
</dbReference>
<protein>
    <recommendedName>
        <fullName evidence="5">Ig-like domain-containing protein</fullName>
    </recommendedName>
</protein>
<feature type="compositionally biased region" description="Basic residues" evidence="4">
    <location>
        <begin position="76"/>
        <end position="89"/>
    </location>
</feature>
<proteinExistence type="predicted"/>